<dbReference type="PANTHER" id="PTHR23003">
    <property type="entry name" value="RNA RECOGNITION MOTIF RRM DOMAIN CONTAINING PROTEIN"/>
    <property type="match status" value="1"/>
</dbReference>
<protein>
    <recommendedName>
        <fullName evidence="13">Serine/arginine-rich splicing factor 9</fullName>
    </recommendedName>
    <alternativeName>
        <fullName evidence="14">Splicing factor, arginine/serine-rich 9</fullName>
    </alternativeName>
</protein>
<evidence type="ECO:0000256" key="4">
    <source>
        <dbReference type="ARBA" id="ARBA00022499"/>
    </source>
</evidence>
<comment type="function">
    <text evidence="12">Plays a role in constitutive splicing and can modulate the selection of alternative splice sites. Represses the splicing of MAPT/Tau exon 10.</text>
</comment>
<dbReference type="GO" id="GO:0008380">
    <property type="term" value="P:RNA splicing"/>
    <property type="evidence" value="ECO:0007669"/>
    <property type="project" value="UniProtKB-KW"/>
</dbReference>
<feature type="compositionally biased region" description="Gly residues" evidence="16">
    <location>
        <begin position="106"/>
        <end position="124"/>
    </location>
</feature>
<proteinExistence type="inferred from homology"/>
<dbReference type="KEGG" id="snh:120026952"/>
<dbReference type="GO" id="GO:0005634">
    <property type="term" value="C:nucleus"/>
    <property type="evidence" value="ECO:0007669"/>
    <property type="project" value="UniProtKB-SubCell"/>
</dbReference>
<keyword evidence="7" id="KW-0677">Repeat</keyword>
<dbReference type="Gene3D" id="3.30.70.330">
    <property type="match status" value="2"/>
</dbReference>
<dbReference type="CDD" id="cd12598">
    <property type="entry name" value="RRM1_SRSF9"/>
    <property type="match status" value="1"/>
</dbReference>
<accession>A0A8U0PMA1</accession>
<keyword evidence="3" id="KW-0678">Repressor</keyword>
<evidence type="ECO:0000256" key="14">
    <source>
        <dbReference type="ARBA" id="ARBA00079560"/>
    </source>
</evidence>
<dbReference type="Proteomes" id="UP000808372">
    <property type="component" value="Chromosome 1"/>
</dbReference>
<dbReference type="InterPro" id="IPR012677">
    <property type="entry name" value="Nucleotide-bd_a/b_plait_sf"/>
</dbReference>
<keyword evidence="10" id="KW-0508">mRNA splicing</keyword>
<evidence type="ECO:0000256" key="2">
    <source>
        <dbReference type="ARBA" id="ARBA00010269"/>
    </source>
</evidence>
<evidence type="ECO:0000256" key="10">
    <source>
        <dbReference type="ARBA" id="ARBA00023187"/>
    </source>
</evidence>
<keyword evidence="18" id="KW-1185">Reference proteome</keyword>
<evidence type="ECO:0000256" key="16">
    <source>
        <dbReference type="SAM" id="MobiDB-lite"/>
    </source>
</evidence>
<evidence type="ECO:0000256" key="7">
    <source>
        <dbReference type="ARBA" id="ARBA00022737"/>
    </source>
</evidence>
<sequence>MVLWKLRYLTMLLRSSVNIMADGRIYVGNLPADVQERDIEDIFFKYGKIRDIELKNNRGTIPFAFVRFEDPRDAEDAVYGRNGYGFGDCKLRVEHPRSASSKFNGSMGGSGRGSGDGGPGGPKGRFGPPTRRSEFRVIVTGKWIKSAFVFVFLIQSSSLPSIYSRLDVHWYCWALPIKAKVLNGLLSVPTGLPPTGSWQDLKDHMREAGDVCFTDVQRDGEGVVEFLRREDMEYAMRRLDRTEFRSHQGETSSIRVHGEMGASRGRSRSRSRSRGRYSPAYQGRGSPPPRYQSPPARRLSRHSPPPRRSSAAHRSPSSRSPPPRHYR</sequence>
<keyword evidence="6" id="KW-0507">mRNA processing</keyword>
<dbReference type="GO" id="GO:0003729">
    <property type="term" value="F:mRNA binding"/>
    <property type="evidence" value="ECO:0007669"/>
    <property type="project" value="TreeGrafter"/>
</dbReference>
<evidence type="ECO:0000256" key="12">
    <source>
        <dbReference type="ARBA" id="ARBA00056632"/>
    </source>
</evidence>
<dbReference type="GeneID" id="120026952"/>
<feature type="compositionally biased region" description="Basic residues" evidence="16">
    <location>
        <begin position="265"/>
        <end position="275"/>
    </location>
</feature>
<dbReference type="SMART" id="SM00360">
    <property type="entry name" value="RRM"/>
    <property type="match status" value="2"/>
</dbReference>
<evidence type="ECO:0000313" key="18">
    <source>
        <dbReference type="Proteomes" id="UP000808372"/>
    </source>
</evidence>
<evidence type="ECO:0000256" key="9">
    <source>
        <dbReference type="ARBA" id="ARBA00022884"/>
    </source>
</evidence>
<evidence type="ECO:0000256" key="3">
    <source>
        <dbReference type="ARBA" id="ARBA00022491"/>
    </source>
</evidence>
<feature type="region of interest" description="Disordered" evidence="16">
    <location>
        <begin position="244"/>
        <end position="327"/>
    </location>
</feature>
<gene>
    <name evidence="19" type="primary">LOC120026952</name>
</gene>
<dbReference type="InterPro" id="IPR034503">
    <property type="entry name" value="SRSF9_RRM1"/>
</dbReference>
<dbReference type="PANTHER" id="PTHR23003:SF65">
    <property type="entry name" value="RRM DOMAIN-CONTAINING PROTEIN"/>
    <property type="match status" value="1"/>
</dbReference>
<feature type="compositionally biased region" description="Low complexity" evidence="16">
    <location>
        <begin position="308"/>
        <end position="318"/>
    </location>
</feature>
<evidence type="ECO:0000313" key="19">
    <source>
        <dbReference type="RefSeq" id="XP_038827713.1"/>
    </source>
</evidence>
<evidence type="ECO:0000256" key="13">
    <source>
        <dbReference type="ARBA" id="ARBA00067905"/>
    </source>
</evidence>
<comment type="similarity">
    <text evidence="2">Belongs to the splicing factor SR family.</text>
</comment>
<evidence type="ECO:0000256" key="5">
    <source>
        <dbReference type="ARBA" id="ARBA00022553"/>
    </source>
</evidence>
<evidence type="ECO:0000259" key="17">
    <source>
        <dbReference type="PROSITE" id="PS50102"/>
    </source>
</evidence>
<dbReference type="GO" id="GO:0006397">
    <property type="term" value="P:mRNA processing"/>
    <property type="evidence" value="ECO:0007669"/>
    <property type="project" value="UniProtKB-KW"/>
</dbReference>
<evidence type="ECO:0000256" key="1">
    <source>
        <dbReference type="ARBA" id="ARBA00004123"/>
    </source>
</evidence>
<dbReference type="FunFam" id="3.30.70.330:FF:000345">
    <property type="entry name" value="Serine/arginine-rich splicing factor 9"/>
    <property type="match status" value="1"/>
</dbReference>
<evidence type="ECO:0000256" key="6">
    <source>
        <dbReference type="ARBA" id="ARBA00022664"/>
    </source>
</evidence>
<dbReference type="PROSITE" id="PS50102">
    <property type="entry name" value="RRM"/>
    <property type="match status" value="1"/>
</dbReference>
<evidence type="ECO:0000256" key="8">
    <source>
        <dbReference type="ARBA" id="ARBA00022843"/>
    </source>
</evidence>
<dbReference type="GO" id="GO:0005737">
    <property type="term" value="C:cytoplasm"/>
    <property type="evidence" value="ECO:0007669"/>
    <property type="project" value="TreeGrafter"/>
</dbReference>
<evidence type="ECO:0000256" key="11">
    <source>
        <dbReference type="ARBA" id="ARBA00023242"/>
    </source>
</evidence>
<keyword evidence="9 15" id="KW-0694">RNA-binding</keyword>
<reference evidence="19" key="1">
    <citation type="submission" date="2025-08" db="UniProtKB">
        <authorList>
            <consortium name="RefSeq"/>
        </authorList>
    </citation>
    <scope>IDENTIFICATION</scope>
    <source>
        <tissue evidence="19">White muscle</tissue>
    </source>
</reference>
<dbReference type="SUPFAM" id="SSF54928">
    <property type="entry name" value="RNA-binding domain, RBD"/>
    <property type="match status" value="1"/>
</dbReference>
<organism evidence="18 19">
    <name type="scientific">Salvelinus namaycush</name>
    <name type="common">Lake trout</name>
    <name type="synonym">Salmo namaycush</name>
    <dbReference type="NCBI Taxonomy" id="8040"/>
    <lineage>
        <taxon>Eukaryota</taxon>
        <taxon>Metazoa</taxon>
        <taxon>Chordata</taxon>
        <taxon>Craniata</taxon>
        <taxon>Vertebrata</taxon>
        <taxon>Euteleostomi</taxon>
        <taxon>Actinopterygii</taxon>
        <taxon>Neopterygii</taxon>
        <taxon>Teleostei</taxon>
        <taxon>Protacanthopterygii</taxon>
        <taxon>Salmoniformes</taxon>
        <taxon>Salmonidae</taxon>
        <taxon>Salmoninae</taxon>
        <taxon>Salvelinus</taxon>
    </lineage>
</organism>
<keyword evidence="4" id="KW-1017">Isopeptide bond</keyword>
<dbReference type="InterPro" id="IPR000504">
    <property type="entry name" value="RRM_dom"/>
</dbReference>
<dbReference type="RefSeq" id="XP_038827713.1">
    <property type="nucleotide sequence ID" value="XM_038971785.1"/>
</dbReference>
<keyword evidence="5" id="KW-0597">Phosphoprotein</keyword>
<dbReference type="InterPro" id="IPR035979">
    <property type="entry name" value="RBD_domain_sf"/>
</dbReference>
<keyword evidence="8" id="KW-0832">Ubl conjugation</keyword>
<evidence type="ECO:0000256" key="15">
    <source>
        <dbReference type="PROSITE-ProRule" id="PRU00176"/>
    </source>
</evidence>
<feature type="domain" description="RRM" evidence="17">
    <location>
        <begin position="23"/>
        <end position="98"/>
    </location>
</feature>
<comment type="subcellular location">
    <subcellularLocation>
        <location evidence="1">Nucleus</location>
    </subcellularLocation>
</comment>
<dbReference type="Pfam" id="PF00076">
    <property type="entry name" value="RRM_1"/>
    <property type="match status" value="2"/>
</dbReference>
<dbReference type="InterPro" id="IPR050374">
    <property type="entry name" value="RRT5_SRSF_SR"/>
</dbReference>
<keyword evidence="11" id="KW-0539">Nucleus</keyword>
<dbReference type="AlphaFoldDB" id="A0A8U0PMA1"/>
<dbReference type="FunFam" id="3.30.70.330:FF:000053">
    <property type="entry name" value="Serine/arginine-rich splicing factor 1"/>
    <property type="match status" value="1"/>
</dbReference>
<feature type="region of interest" description="Disordered" evidence="16">
    <location>
        <begin position="99"/>
        <end position="129"/>
    </location>
</feature>
<name>A0A8U0PMA1_SALNM</name>